<keyword evidence="3" id="KW-1185">Reference proteome</keyword>
<evidence type="ECO:0000256" key="1">
    <source>
        <dbReference type="SAM" id="MobiDB-lite"/>
    </source>
</evidence>
<evidence type="ECO:0000313" key="3">
    <source>
        <dbReference type="Proteomes" id="UP001238540"/>
    </source>
</evidence>
<comment type="caution">
    <text evidence="2">The sequence shown here is derived from an EMBL/GenBank/DDBJ whole genome shotgun (WGS) entry which is preliminary data.</text>
</comment>
<name>A0ABT8BPZ7_9VIBR</name>
<reference evidence="3" key="1">
    <citation type="journal article" date="2019" name="Int. J. Syst. Evol. Microbiol.">
        <title>The Global Catalogue of Microorganisms (GCM) 10K type strain sequencing project: providing services to taxonomists for standard genome sequencing and annotation.</title>
        <authorList>
            <consortium name="The Broad Institute Genomics Platform"/>
            <consortium name="The Broad Institute Genome Sequencing Center for Infectious Disease"/>
            <person name="Wu L."/>
            <person name="Ma J."/>
        </authorList>
    </citation>
    <scope>NUCLEOTIDE SEQUENCE [LARGE SCALE GENOMIC DNA]</scope>
    <source>
        <strain evidence="3">CECT 7398</strain>
    </source>
</reference>
<sequence>MTSEFTGINHESNRPDSPLDSVGKIHSGDRNKNGPVWAIK</sequence>
<gene>
    <name evidence="2" type="ORF">QWZ16_05745</name>
</gene>
<dbReference type="EMBL" id="JAUFQC010000001">
    <property type="protein sequence ID" value="MDN3609227.1"/>
    <property type="molecule type" value="Genomic_DNA"/>
</dbReference>
<protein>
    <submittedName>
        <fullName evidence="2">Uncharacterized protein</fullName>
    </submittedName>
</protein>
<organism evidence="2 3">
    <name type="scientific">Vibrio ostreicida</name>
    <dbReference type="NCBI Taxonomy" id="526588"/>
    <lineage>
        <taxon>Bacteria</taxon>
        <taxon>Pseudomonadati</taxon>
        <taxon>Pseudomonadota</taxon>
        <taxon>Gammaproteobacteria</taxon>
        <taxon>Vibrionales</taxon>
        <taxon>Vibrionaceae</taxon>
        <taxon>Vibrio</taxon>
    </lineage>
</organism>
<feature type="region of interest" description="Disordered" evidence="1">
    <location>
        <begin position="1"/>
        <end position="40"/>
    </location>
</feature>
<dbReference type="Proteomes" id="UP001238540">
    <property type="component" value="Unassembled WGS sequence"/>
</dbReference>
<proteinExistence type="predicted"/>
<accession>A0ABT8BPZ7</accession>
<dbReference type="RefSeq" id="WP_290311079.1">
    <property type="nucleotide sequence ID" value="NZ_JAUFQC010000001.1"/>
</dbReference>
<evidence type="ECO:0000313" key="2">
    <source>
        <dbReference type="EMBL" id="MDN3609227.1"/>
    </source>
</evidence>
<feature type="compositionally biased region" description="Polar residues" evidence="1">
    <location>
        <begin position="1"/>
        <end position="10"/>
    </location>
</feature>